<dbReference type="GO" id="GO:0043190">
    <property type="term" value="C:ATP-binding cassette (ABC) transporter complex"/>
    <property type="evidence" value="ECO:0007669"/>
    <property type="project" value="TreeGrafter"/>
</dbReference>
<feature type="transmembrane region" description="Helical" evidence="6">
    <location>
        <begin position="99"/>
        <end position="121"/>
    </location>
</feature>
<keyword evidence="5 6" id="KW-0472">Membrane</keyword>
<evidence type="ECO:0000256" key="6">
    <source>
        <dbReference type="SAM" id="Phobius"/>
    </source>
</evidence>
<feature type="transmembrane region" description="Helical" evidence="6">
    <location>
        <begin position="53"/>
        <end position="78"/>
    </location>
</feature>
<feature type="transmembrane region" description="Helical" evidence="6">
    <location>
        <begin position="12"/>
        <end position="33"/>
    </location>
</feature>
<evidence type="ECO:0008006" key="9">
    <source>
        <dbReference type="Google" id="ProtNLM"/>
    </source>
</evidence>
<dbReference type="InterPro" id="IPR005495">
    <property type="entry name" value="LptG/LptF_permease"/>
</dbReference>
<feature type="transmembrane region" description="Helical" evidence="6">
    <location>
        <begin position="332"/>
        <end position="354"/>
    </location>
</feature>
<keyword evidence="2" id="KW-1003">Cell membrane</keyword>
<evidence type="ECO:0000256" key="3">
    <source>
        <dbReference type="ARBA" id="ARBA00022692"/>
    </source>
</evidence>
<gene>
    <name evidence="7" type="ORF">DRI96_00955</name>
</gene>
<protein>
    <recommendedName>
        <fullName evidence="9">YjgP/YjgQ family permease</fullName>
    </recommendedName>
</protein>
<evidence type="ECO:0000313" key="8">
    <source>
        <dbReference type="Proteomes" id="UP000267654"/>
    </source>
</evidence>
<keyword evidence="4 6" id="KW-1133">Transmembrane helix</keyword>
<comment type="caution">
    <text evidence="7">The sequence shown here is derived from an EMBL/GenBank/DDBJ whole genome shotgun (WGS) entry which is preliminary data.</text>
</comment>
<evidence type="ECO:0000256" key="5">
    <source>
        <dbReference type="ARBA" id="ARBA00023136"/>
    </source>
</evidence>
<name>A0A662DKW4_UNCAE</name>
<feature type="transmembrane region" description="Helical" evidence="6">
    <location>
        <begin position="307"/>
        <end position="326"/>
    </location>
</feature>
<evidence type="ECO:0000313" key="7">
    <source>
        <dbReference type="EMBL" id="RLE14772.1"/>
    </source>
</evidence>
<sequence length="359" mass="41560">MKIIHRYVLKETLWPFGFGFLFFNFILFIGVVFDLTRLIFAENAPPLKVLKLIIFSLPSFFDIIIPVSLFFSILLSFGRLSGDGEITALRSSGINIVQIEFSVLLFGIILTLISLSFSAFLTPWCNQKYKSIYQQILLHHPLAKFKAKTIIDLDNKKLYSLKLDEKNQTMQELILYDFSFPDQKFPQVTLAQKGKIKDEKIFLQKVKFYRFNKDYRLFQSGSFNQQIIYLYPEIKRKKTLKKDSWDMTFMEIKKKLKEKKLSPVERRKLETDLHGRIAIPLATIILGILAVPLGIKVERGDKSISLGISLVVVIVYYVFFLAGNFLSKMGLISPFLGVWIPNFVLLSAGIWLNIQMIRK</sequence>
<evidence type="ECO:0000256" key="2">
    <source>
        <dbReference type="ARBA" id="ARBA00022475"/>
    </source>
</evidence>
<dbReference type="EMBL" id="QMQB01000023">
    <property type="protein sequence ID" value="RLE14772.1"/>
    <property type="molecule type" value="Genomic_DNA"/>
</dbReference>
<evidence type="ECO:0000256" key="4">
    <source>
        <dbReference type="ARBA" id="ARBA00022989"/>
    </source>
</evidence>
<dbReference type="PANTHER" id="PTHR33529:SF6">
    <property type="entry name" value="YJGP_YJGQ FAMILY PERMEASE"/>
    <property type="match status" value="1"/>
</dbReference>
<evidence type="ECO:0000256" key="1">
    <source>
        <dbReference type="ARBA" id="ARBA00004651"/>
    </source>
</evidence>
<proteinExistence type="predicted"/>
<dbReference type="Pfam" id="PF03739">
    <property type="entry name" value="LptF_LptG"/>
    <property type="match status" value="1"/>
</dbReference>
<organism evidence="7 8">
    <name type="scientific">Aerophobetes bacterium</name>
    <dbReference type="NCBI Taxonomy" id="2030807"/>
    <lineage>
        <taxon>Bacteria</taxon>
        <taxon>Candidatus Aerophobota</taxon>
    </lineage>
</organism>
<accession>A0A662DKW4</accession>
<reference evidence="7 8" key="1">
    <citation type="submission" date="2018-06" db="EMBL/GenBank/DDBJ databases">
        <title>Extensive metabolic versatility and redundancy in microbially diverse, dynamic hydrothermal sediments.</title>
        <authorList>
            <person name="Dombrowski N."/>
            <person name="Teske A."/>
            <person name="Baker B.J."/>
        </authorList>
    </citation>
    <scope>NUCLEOTIDE SEQUENCE [LARGE SCALE GENOMIC DNA]</scope>
    <source>
        <strain evidence="7">B19_G9</strain>
    </source>
</reference>
<dbReference type="GO" id="GO:0015920">
    <property type="term" value="P:lipopolysaccharide transport"/>
    <property type="evidence" value="ECO:0007669"/>
    <property type="project" value="TreeGrafter"/>
</dbReference>
<dbReference type="PANTHER" id="PTHR33529">
    <property type="entry name" value="SLR0882 PROTEIN-RELATED"/>
    <property type="match status" value="1"/>
</dbReference>
<keyword evidence="3 6" id="KW-0812">Transmembrane</keyword>
<dbReference type="Proteomes" id="UP000267654">
    <property type="component" value="Unassembled WGS sequence"/>
</dbReference>
<feature type="transmembrane region" description="Helical" evidence="6">
    <location>
        <begin position="277"/>
        <end position="295"/>
    </location>
</feature>
<comment type="subcellular location">
    <subcellularLocation>
        <location evidence="1">Cell membrane</location>
        <topology evidence="1">Multi-pass membrane protein</topology>
    </subcellularLocation>
</comment>
<dbReference type="AlphaFoldDB" id="A0A662DKW4"/>